<keyword evidence="1" id="KW-0812">Transmembrane</keyword>
<evidence type="ECO:0000313" key="3">
    <source>
        <dbReference type="Proteomes" id="UP000223709"/>
    </source>
</evidence>
<gene>
    <name evidence="2" type="ORF">CRH10_05350</name>
</gene>
<dbReference type="EMBL" id="CP023819">
    <property type="protein sequence ID" value="ATL89759.1"/>
    <property type="molecule type" value="Genomic_DNA"/>
</dbReference>
<dbReference type="RefSeq" id="WP_098923306.1">
    <property type="nucleotide sequence ID" value="NZ_CP023819.1"/>
</dbReference>
<evidence type="ECO:0000256" key="1">
    <source>
        <dbReference type="SAM" id="Phobius"/>
    </source>
</evidence>
<protein>
    <submittedName>
        <fullName evidence="2">Uncharacterized protein</fullName>
    </submittedName>
</protein>
<keyword evidence="1" id="KW-1133">Transmembrane helix</keyword>
<feature type="transmembrane region" description="Helical" evidence="1">
    <location>
        <begin position="14"/>
        <end position="32"/>
    </location>
</feature>
<keyword evidence="1" id="KW-0472">Membrane</keyword>
<accession>A0A291T9F3</accession>
<sequence>MEKLIQWAACNQDWITLVIAVFGAVLSAWNWIEKHLENRKRVAVEVKNVFCFGPEAETGGYTEVLHLYIINKSRESITLSQLQMSCDAKSNQFGEYRMELHSRSNKRGRVEVVRRRWFSDTFPVKLEGLGYAHLLLASTGDARCIEQGKKCRMRIDSNKGKICKEITCEFSEWDLLPLCKEPNLAAEALLQ</sequence>
<reference evidence="2 3" key="1">
    <citation type="submission" date="2017-10" db="EMBL/GenBank/DDBJ databases">
        <title>Complete Genome Sequence of Faecalibacterium prausnitzii isolated from the gut of healthy adult Indian.</title>
        <authorList>
            <person name="Bag S."/>
            <person name="Ghosh T.S."/>
            <person name="Das B."/>
        </authorList>
    </citation>
    <scope>NUCLEOTIDE SEQUENCE [LARGE SCALE GENOMIC DNA]</scope>
    <source>
        <strain evidence="2 3">Indica</strain>
    </source>
</reference>
<dbReference type="AlphaFoldDB" id="A0A291T9F3"/>
<organism evidence="2 3">
    <name type="scientific">Faecalibacterium prausnitzii</name>
    <dbReference type="NCBI Taxonomy" id="853"/>
    <lineage>
        <taxon>Bacteria</taxon>
        <taxon>Bacillati</taxon>
        <taxon>Bacillota</taxon>
        <taxon>Clostridia</taxon>
        <taxon>Eubacteriales</taxon>
        <taxon>Oscillospiraceae</taxon>
        <taxon>Faecalibacterium</taxon>
    </lineage>
</organism>
<evidence type="ECO:0000313" key="2">
    <source>
        <dbReference type="EMBL" id="ATL89759.1"/>
    </source>
</evidence>
<name>A0A291T9F3_9FIRM</name>
<proteinExistence type="predicted"/>
<dbReference type="Proteomes" id="UP000223709">
    <property type="component" value="Chromosome"/>
</dbReference>